<dbReference type="Gene3D" id="3.30.70.1880">
    <property type="entry name" value="Protein of unknown function DUF881"/>
    <property type="match status" value="1"/>
</dbReference>
<dbReference type="AlphaFoldDB" id="A0A2A9EYA3"/>
<reference evidence="3 4" key="1">
    <citation type="submission" date="2017-10" db="EMBL/GenBank/DDBJ databases">
        <title>Sequencing the genomes of 1000 actinobacteria strains.</title>
        <authorList>
            <person name="Klenk H.-P."/>
        </authorList>
    </citation>
    <scope>NUCLEOTIDE SEQUENCE [LARGE SCALE GENOMIC DNA]</scope>
    <source>
        <strain evidence="3 4">DSM 21863</strain>
    </source>
</reference>
<feature type="compositionally biased region" description="Low complexity" evidence="2">
    <location>
        <begin position="42"/>
        <end position="72"/>
    </location>
</feature>
<dbReference type="Proteomes" id="UP000224130">
    <property type="component" value="Unassembled WGS sequence"/>
</dbReference>
<dbReference type="GO" id="GO:0005886">
    <property type="term" value="C:plasma membrane"/>
    <property type="evidence" value="ECO:0007669"/>
    <property type="project" value="TreeGrafter"/>
</dbReference>
<sequence>MPDDGAAAVAGADVGHGAADGREPGTHGQGAPDLSGSPEVPSASSAAGDTADSAGEGASSARDARSADSAPGDGEGVGADLVAEDVRPEGEDVASGEAGPGATGVAGPVWAPLPGPEVDDVPDGPGSAGPGPEREEPGTDDPPAGGTAGEAQAPRRTGWAALGAALRPELTRSQGLAALLCGLLGFALVVQVQQSAQDPLSSARQDDLVRLLDEVTQRSERLSDEVADLTRTRDELASGTGQAQAALDLAEQRAASEGILSGRLPAVGPGIEIVVRDPQGVLEAAKLFNVLEELRNAGAEVVELNGVRLVTSTWFLDGDAGVVVDGVALDAPYRWTVIGDPATLNPALEIPGGALATLRTAGAEATTTEHDEVEVTAVREPSEPQYATPSDPDE</sequence>
<comment type="caution">
    <text evidence="3">The sequence shown here is derived from an EMBL/GenBank/DDBJ whole genome shotgun (WGS) entry which is preliminary data.</text>
</comment>
<evidence type="ECO:0000313" key="3">
    <source>
        <dbReference type="EMBL" id="PFG43230.1"/>
    </source>
</evidence>
<evidence type="ECO:0000313" key="4">
    <source>
        <dbReference type="Proteomes" id="UP000224130"/>
    </source>
</evidence>
<feature type="compositionally biased region" description="Low complexity" evidence="2">
    <location>
        <begin position="1"/>
        <end position="17"/>
    </location>
</feature>
<evidence type="ECO:0000256" key="2">
    <source>
        <dbReference type="SAM" id="MobiDB-lite"/>
    </source>
</evidence>
<dbReference type="Pfam" id="PF05949">
    <property type="entry name" value="DUF881"/>
    <property type="match status" value="1"/>
</dbReference>
<dbReference type="InterPro" id="IPR010273">
    <property type="entry name" value="DUF881"/>
</dbReference>
<name>A0A2A9EYA3_9MICO</name>
<keyword evidence="4" id="KW-1185">Reference proteome</keyword>
<proteinExistence type="inferred from homology"/>
<dbReference type="EMBL" id="PDJJ01000001">
    <property type="protein sequence ID" value="PFG43230.1"/>
    <property type="molecule type" value="Genomic_DNA"/>
</dbReference>
<evidence type="ECO:0000256" key="1">
    <source>
        <dbReference type="ARBA" id="ARBA00009108"/>
    </source>
</evidence>
<feature type="region of interest" description="Disordered" evidence="2">
    <location>
        <begin position="362"/>
        <end position="394"/>
    </location>
</feature>
<comment type="similarity">
    <text evidence="1">Belongs to the UPF0749 family.</text>
</comment>
<organism evidence="3 4">
    <name type="scientific">Isoptericola jiangsuensis</name>
    <dbReference type="NCBI Taxonomy" id="548579"/>
    <lineage>
        <taxon>Bacteria</taxon>
        <taxon>Bacillati</taxon>
        <taxon>Actinomycetota</taxon>
        <taxon>Actinomycetes</taxon>
        <taxon>Micrococcales</taxon>
        <taxon>Promicromonosporaceae</taxon>
        <taxon>Isoptericola</taxon>
    </lineage>
</organism>
<gene>
    <name evidence="3" type="ORF">ATJ88_1914</name>
</gene>
<feature type="region of interest" description="Disordered" evidence="2">
    <location>
        <begin position="1"/>
        <end position="155"/>
    </location>
</feature>
<protein>
    <submittedName>
        <fullName evidence="3">Uncharacterized protein YlxW (UPF0749 family)</fullName>
    </submittedName>
</protein>
<accession>A0A2A9EYA3</accession>
<dbReference type="PANTHER" id="PTHR37313:SF2">
    <property type="entry name" value="UPF0749 PROTEIN YLXX"/>
    <property type="match status" value="1"/>
</dbReference>
<dbReference type="PANTHER" id="PTHR37313">
    <property type="entry name" value="UPF0749 PROTEIN RV1825"/>
    <property type="match status" value="1"/>
</dbReference>